<evidence type="ECO:0000256" key="1">
    <source>
        <dbReference type="SAM" id="MobiDB-lite"/>
    </source>
</evidence>
<accession>S3ZF57</accession>
<sequence length="1296" mass="133111">MLEPRPRHRQRPCDVAQFEFSVRQQMLTQPGGLLAQCLGCLRRQGQRRDAGRRLGGVGRRVGPGRLVRRGLLHDHVGVRAAHTERRDARASGRAAAAFRPVPGPGEQFDRARRPVHFGGRGVHVQRLGQHAVPHRHDHLHDARDTGRGLRVSDVGLDGAEPQGLVGRPLLAVGGEERLRLDRVAERRTGAVRLDRVHLACREARVGQRGPDDAALRRTVGGGQAVARAVLVDRGTSYDGEDPVAVAAGVRKTLDQQHAHALAPARPVRGLRERLAPARREPALTAELHEGGGRRHHRDTAGERHGALAPAQRLTRQVQGDEGRRARRVDGHGHRRAFEAERVGDAAGGDARGVADAEVALDLVGDVVDSGGVVLAVGAREHADLAAAQRGRVDARALERLPGGLQEEPLLRVHGEGLARVDAEELGVELPGVVEESAFADVRGSGLPGVGVEEAVGVPAAVGGEVGDRVDAVGHQAPQLFGAAYAAGEAAAHADDGEGFVLGGGRGGGGGQRGRAVVAEQFGVQMGGQGGRRGVVEDQRGGQPEAGGRADEVAQFDRRERVEAQLAEGAGDMDVVGARVAEDVGRLGAHQVEERGFAVRRGQGGEAVGEGVRRGGGARRRAGGGRRVREGRVRLRDVREEAARPGGGEARRVLVPVDVDDDRQWLVVAEGLVQGGDREVRVHGRHHAVPQPLGRRALGGHAGAVPGAPGDGRRHVPGGPPGLGQRVQGRVGGGVTALARPARDAGEGREEHKRRQVRQVRVAGQLVQVPGRLHLRAEHGGQPVLGEAVEHAVVQDSGRVEDAGQRGVAGDLGEQPGERCPVGDVAGSDRHAGAQLLQFRAEFGRAGGVGAASAGQDEVPGALACQPAGDVCAEGARAAGDQDRAATRGPLRGLLAAEGRAHQPAHEHAGRAHRGLVLALRGREDPGEARGGGGVGGFGEVDEAAPGLRVLQRGDPAEAPDARLRRVGGRLGGCRRHRAAGRGPDGGGAVRVAERLEQNCLAQGGRCDLGLFGERQERQGAVPRRRLVPAQQFGERRAVGGGGRRDAYDGDAGAGGREGAFGGGAPREVPGLVGDEQGPGAREGGGAAGLRGRQGVPGDAVAPAVQGGGGALLAPPGRQGGQDRGERGVVGHVQGAGEFREVLVLHGLPEACLGVVGGRRAGGVTGGGRGGRVQPVPLVLERVRGQGDAAARPRGGVPGGPVDGGAAYVQPGQGGEEGVGLGPVAAQGGDESGLGVGAGEGVVRHRGEDGVGAQFEEGGDAEVGEGGQAVVEADGLTHVPHPVLGVLQLGGGGEASG</sequence>
<feature type="region of interest" description="Disordered" evidence="1">
    <location>
        <begin position="606"/>
        <end position="625"/>
    </location>
</feature>
<evidence type="ECO:0000313" key="3">
    <source>
        <dbReference type="Proteomes" id="UP000014629"/>
    </source>
</evidence>
<name>S3ZF57_9ACTN</name>
<keyword evidence="3" id="KW-1185">Reference proteome</keyword>
<feature type="region of interest" description="Disordered" evidence="1">
    <location>
        <begin position="690"/>
        <end position="730"/>
    </location>
</feature>
<dbReference type="EMBL" id="AOPZ01000281">
    <property type="protein sequence ID" value="EPH41783.1"/>
    <property type="molecule type" value="Genomic_DNA"/>
</dbReference>
<feature type="compositionally biased region" description="Basic and acidic residues" evidence="1">
    <location>
        <begin position="287"/>
        <end position="305"/>
    </location>
</feature>
<evidence type="ECO:0000313" key="2">
    <source>
        <dbReference type="EMBL" id="EPH41783.1"/>
    </source>
</evidence>
<dbReference type="PATRIC" id="fig|1286094.4.peg.5095"/>
<feature type="region of interest" description="Disordered" evidence="1">
    <location>
        <begin position="797"/>
        <end position="818"/>
    </location>
</feature>
<feature type="region of interest" description="Disordered" evidence="1">
    <location>
        <begin position="1029"/>
        <end position="1093"/>
    </location>
</feature>
<gene>
    <name evidence="2" type="ORF">STRAU_5155</name>
</gene>
<organism evidence="2 3">
    <name type="scientific">Streptomyces aurantiacus JA 4570</name>
    <dbReference type="NCBI Taxonomy" id="1286094"/>
    <lineage>
        <taxon>Bacteria</taxon>
        <taxon>Bacillati</taxon>
        <taxon>Actinomycetota</taxon>
        <taxon>Actinomycetes</taxon>
        <taxon>Kitasatosporales</taxon>
        <taxon>Streptomycetaceae</taxon>
        <taxon>Streptomyces</taxon>
        <taxon>Streptomyces aurantiacus group</taxon>
    </lineage>
</organism>
<feature type="compositionally biased region" description="Basic residues" evidence="1">
    <location>
        <begin position="615"/>
        <end position="625"/>
    </location>
</feature>
<comment type="caution">
    <text evidence="2">The sequence shown here is derived from an EMBL/GenBank/DDBJ whole genome shotgun (WGS) entry which is preliminary data.</text>
</comment>
<feature type="compositionally biased region" description="Gly residues" evidence="1">
    <location>
        <begin position="1051"/>
        <end position="1064"/>
    </location>
</feature>
<feature type="region of interest" description="Disordered" evidence="1">
    <location>
        <begin position="527"/>
        <end position="551"/>
    </location>
</feature>
<proteinExistence type="predicted"/>
<feature type="region of interest" description="Disordered" evidence="1">
    <location>
        <begin position="84"/>
        <end position="110"/>
    </location>
</feature>
<feature type="region of interest" description="Disordered" evidence="1">
    <location>
        <begin position="287"/>
        <end position="307"/>
    </location>
</feature>
<feature type="region of interest" description="Disordered" evidence="1">
    <location>
        <begin position="1185"/>
        <end position="1219"/>
    </location>
</feature>
<dbReference type="Proteomes" id="UP000014629">
    <property type="component" value="Unassembled WGS sequence"/>
</dbReference>
<feature type="compositionally biased region" description="Basic and acidic residues" evidence="1">
    <location>
        <begin position="1033"/>
        <end position="1047"/>
    </location>
</feature>
<reference evidence="2 3" key="1">
    <citation type="submission" date="2013-02" db="EMBL/GenBank/DDBJ databases">
        <title>Draft Genome Sequence of Streptomyces aurantiacus, Which Produces Setomimycin.</title>
        <authorList>
            <person name="Gruening B.A."/>
            <person name="Praeg A."/>
            <person name="Erxleben A."/>
            <person name="Guenther S."/>
            <person name="Mueller M."/>
        </authorList>
    </citation>
    <scope>NUCLEOTIDE SEQUENCE [LARGE SCALE GENOMIC DNA]</scope>
    <source>
        <strain evidence="2 3">JA 4570</strain>
    </source>
</reference>
<protein>
    <submittedName>
        <fullName evidence="2">Putative Erythronolide synthase, modules 1 and 2</fullName>
    </submittedName>
</protein>